<evidence type="ECO:0000313" key="2">
    <source>
        <dbReference type="Proteomes" id="UP001175000"/>
    </source>
</evidence>
<gene>
    <name evidence="1" type="ORF">B0T14DRAFT_513491</name>
</gene>
<protein>
    <submittedName>
        <fullName evidence="1">Uncharacterized protein</fullName>
    </submittedName>
</protein>
<organism evidence="1 2">
    <name type="scientific">Immersiella caudata</name>
    <dbReference type="NCBI Taxonomy" id="314043"/>
    <lineage>
        <taxon>Eukaryota</taxon>
        <taxon>Fungi</taxon>
        <taxon>Dikarya</taxon>
        <taxon>Ascomycota</taxon>
        <taxon>Pezizomycotina</taxon>
        <taxon>Sordariomycetes</taxon>
        <taxon>Sordariomycetidae</taxon>
        <taxon>Sordariales</taxon>
        <taxon>Lasiosphaeriaceae</taxon>
        <taxon>Immersiella</taxon>
    </lineage>
</organism>
<sequence length="209" mass="22773">MAASDFQPIPFPAEGPIYLKLLMPKVPWWYYNDHVDGYFPYDDADASMLVLDLAANPSNGGILLGGVDVPLAQPETDENQDQGADPAWKGLKGARGWHCRPETIQSFVQYAARAAPSLYFRTVAMDADYAIRATSPTRYELSVKVKSIVGASLIDTDNEYGRSRLSGDSGVFKLVLARDGRHQTEWSVVGAERVEFQSTEAPGAAAASL</sequence>
<keyword evidence="2" id="KW-1185">Reference proteome</keyword>
<reference evidence="1" key="1">
    <citation type="submission" date="2023-06" db="EMBL/GenBank/DDBJ databases">
        <title>Genome-scale phylogeny and comparative genomics of the fungal order Sordariales.</title>
        <authorList>
            <consortium name="Lawrence Berkeley National Laboratory"/>
            <person name="Hensen N."/>
            <person name="Bonometti L."/>
            <person name="Westerberg I."/>
            <person name="Brannstrom I.O."/>
            <person name="Guillou S."/>
            <person name="Cros-Aarteil S."/>
            <person name="Calhoun S."/>
            <person name="Haridas S."/>
            <person name="Kuo A."/>
            <person name="Mondo S."/>
            <person name="Pangilinan J."/>
            <person name="Riley R."/>
            <person name="Labutti K."/>
            <person name="Andreopoulos B."/>
            <person name="Lipzen A."/>
            <person name="Chen C."/>
            <person name="Yanf M."/>
            <person name="Daum C."/>
            <person name="Ng V."/>
            <person name="Clum A."/>
            <person name="Steindorff A."/>
            <person name="Ohm R."/>
            <person name="Martin F."/>
            <person name="Silar P."/>
            <person name="Natvig D."/>
            <person name="Lalanne C."/>
            <person name="Gautier V."/>
            <person name="Ament-Velasquez S.L."/>
            <person name="Kruys A."/>
            <person name="Hutchinson M.I."/>
            <person name="Powell A.J."/>
            <person name="Barry K."/>
            <person name="Miller A.N."/>
            <person name="Grigoriev I.V."/>
            <person name="Debuchy R."/>
            <person name="Gladieux P."/>
            <person name="Thoren M.H."/>
            <person name="Johannesson H."/>
        </authorList>
    </citation>
    <scope>NUCLEOTIDE SEQUENCE</scope>
    <source>
        <strain evidence="1">CBS 606.72</strain>
    </source>
</reference>
<comment type="caution">
    <text evidence="1">The sequence shown here is derived from an EMBL/GenBank/DDBJ whole genome shotgun (WGS) entry which is preliminary data.</text>
</comment>
<accession>A0AA40C899</accession>
<proteinExistence type="predicted"/>
<evidence type="ECO:0000313" key="1">
    <source>
        <dbReference type="EMBL" id="KAK0627878.1"/>
    </source>
</evidence>
<name>A0AA40C899_9PEZI</name>
<dbReference type="EMBL" id="JAULSU010000002">
    <property type="protein sequence ID" value="KAK0627878.1"/>
    <property type="molecule type" value="Genomic_DNA"/>
</dbReference>
<dbReference type="Proteomes" id="UP001175000">
    <property type="component" value="Unassembled WGS sequence"/>
</dbReference>
<dbReference type="AlphaFoldDB" id="A0AA40C899"/>